<gene>
    <name evidence="5" type="ORF">HDU87_004512</name>
</gene>
<evidence type="ECO:0000313" key="5">
    <source>
        <dbReference type="EMBL" id="KAJ3177261.1"/>
    </source>
</evidence>
<name>A0AAD5TI80_9FUNG</name>
<keyword evidence="1" id="KW-0808">Transferase</keyword>
<organism evidence="5 6">
    <name type="scientific">Geranomyces variabilis</name>
    <dbReference type="NCBI Taxonomy" id="109894"/>
    <lineage>
        <taxon>Eukaryota</taxon>
        <taxon>Fungi</taxon>
        <taxon>Fungi incertae sedis</taxon>
        <taxon>Chytridiomycota</taxon>
        <taxon>Chytridiomycota incertae sedis</taxon>
        <taxon>Chytridiomycetes</taxon>
        <taxon>Spizellomycetales</taxon>
        <taxon>Powellomycetaceae</taxon>
        <taxon>Geranomyces</taxon>
    </lineage>
</organism>
<evidence type="ECO:0000259" key="4">
    <source>
        <dbReference type="PROSITE" id="PS51186"/>
    </source>
</evidence>
<dbReference type="SUPFAM" id="SSF55729">
    <property type="entry name" value="Acyl-CoA N-acyltransferases (Nat)"/>
    <property type="match status" value="1"/>
</dbReference>
<evidence type="ECO:0000313" key="6">
    <source>
        <dbReference type="Proteomes" id="UP001212152"/>
    </source>
</evidence>
<sequence>MLARPFLSHSQKLSPSPDAPSDRPSVTPVPPPPSRPPANRRPRRKDVPASGGNAQGSGQRSGGILVWLNSHKQQQHQDQQRYDENGWATGTTSVTTTTLAQTASQIPPPSLSITASPSLLHLVNPVTERAALRSVEASRVHRDTQCQRDLPSDSRSRSPVRHLRSDHAAITPPSKPLLEFTPITHERSATSSTPTPLVRGTIEYRSISDQNILKLKHLNSIVFPVVYNENFYRDVLQLHPQHLSSMAYVDSQPVGAICCRKEPLYPQTDPRSTPGLSRVYIMTLGVLSPYRRLRLGSALLTRIIEAVEEEGTAVELALHVQTTNAQALAFYERHGFVKVGLCKDYYSKNKGVLPPDAWALRRVCERRPAAAI</sequence>
<dbReference type="InterPro" id="IPR051556">
    <property type="entry name" value="N-term/lysine_N-AcTrnsfr"/>
</dbReference>
<comment type="caution">
    <text evidence="5">The sequence shown here is derived from an EMBL/GenBank/DDBJ whole genome shotgun (WGS) entry which is preliminary data.</text>
</comment>
<dbReference type="PANTHER" id="PTHR42919:SF8">
    <property type="entry name" value="N-ALPHA-ACETYLTRANSFERASE 50"/>
    <property type="match status" value="1"/>
</dbReference>
<evidence type="ECO:0000256" key="3">
    <source>
        <dbReference type="SAM" id="MobiDB-lite"/>
    </source>
</evidence>
<feature type="compositionally biased region" description="Basic and acidic residues" evidence="3">
    <location>
        <begin position="136"/>
        <end position="156"/>
    </location>
</feature>
<dbReference type="GO" id="GO:0016747">
    <property type="term" value="F:acyltransferase activity, transferring groups other than amino-acyl groups"/>
    <property type="evidence" value="ECO:0007669"/>
    <property type="project" value="InterPro"/>
</dbReference>
<keyword evidence="6" id="KW-1185">Reference proteome</keyword>
<dbReference type="CDD" id="cd04301">
    <property type="entry name" value="NAT_SF"/>
    <property type="match status" value="1"/>
</dbReference>
<dbReference type="GO" id="GO:0031415">
    <property type="term" value="C:NatA complex"/>
    <property type="evidence" value="ECO:0007669"/>
    <property type="project" value="TreeGrafter"/>
</dbReference>
<dbReference type="InterPro" id="IPR016181">
    <property type="entry name" value="Acyl_CoA_acyltransferase"/>
</dbReference>
<reference evidence="5" key="1">
    <citation type="submission" date="2020-05" db="EMBL/GenBank/DDBJ databases">
        <title>Phylogenomic resolution of chytrid fungi.</title>
        <authorList>
            <person name="Stajich J.E."/>
            <person name="Amses K."/>
            <person name="Simmons R."/>
            <person name="Seto K."/>
            <person name="Myers J."/>
            <person name="Bonds A."/>
            <person name="Quandt C.A."/>
            <person name="Barry K."/>
            <person name="Liu P."/>
            <person name="Grigoriev I."/>
            <person name="Longcore J.E."/>
            <person name="James T.Y."/>
        </authorList>
    </citation>
    <scope>NUCLEOTIDE SEQUENCE</scope>
    <source>
        <strain evidence="5">JEL0379</strain>
    </source>
</reference>
<dbReference type="GO" id="GO:0007064">
    <property type="term" value="P:mitotic sister chromatid cohesion"/>
    <property type="evidence" value="ECO:0007669"/>
    <property type="project" value="TreeGrafter"/>
</dbReference>
<dbReference type="Proteomes" id="UP001212152">
    <property type="component" value="Unassembled WGS sequence"/>
</dbReference>
<evidence type="ECO:0000256" key="1">
    <source>
        <dbReference type="ARBA" id="ARBA00022679"/>
    </source>
</evidence>
<dbReference type="EMBL" id="JADGJQ010000034">
    <property type="protein sequence ID" value="KAJ3177261.1"/>
    <property type="molecule type" value="Genomic_DNA"/>
</dbReference>
<evidence type="ECO:0000256" key="2">
    <source>
        <dbReference type="ARBA" id="ARBA00023315"/>
    </source>
</evidence>
<dbReference type="Pfam" id="PF00583">
    <property type="entry name" value="Acetyltransf_1"/>
    <property type="match status" value="1"/>
</dbReference>
<dbReference type="InterPro" id="IPR000182">
    <property type="entry name" value="GNAT_dom"/>
</dbReference>
<proteinExistence type="predicted"/>
<keyword evidence="2" id="KW-0012">Acyltransferase</keyword>
<dbReference type="PROSITE" id="PS51186">
    <property type="entry name" value="GNAT"/>
    <property type="match status" value="1"/>
</dbReference>
<feature type="compositionally biased region" description="Pro residues" evidence="3">
    <location>
        <begin position="27"/>
        <end position="36"/>
    </location>
</feature>
<dbReference type="Gene3D" id="3.40.630.30">
    <property type="match status" value="1"/>
</dbReference>
<protein>
    <recommendedName>
        <fullName evidence="4">N-acetyltransferase domain-containing protein</fullName>
    </recommendedName>
</protein>
<accession>A0AAD5TI80</accession>
<feature type="region of interest" description="Disordered" evidence="3">
    <location>
        <begin position="1"/>
        <end position="61"/>
    </location>
</feature>
<dbReference type="PANTHER" id="PTHR42919">
    <property type="entry name" value="N-ALPHA-ACETYLTRANSFERASE"/>
    <property type="match status" value="1"/>
</dbReference>
<feature type="region of interest" description="Disordered" evidence="3">
    <location>
        <begin position="134"/>
        <end position="166"/>
    </location>
</feature>
<dbReference type="AlphaFoldDB" id="A0AAD5TI80"/>
<feature type="domain" description="N-acetyltransferase" evidence="4">
    <location>
        <begin position="202"/>
        <end position="365"/>
    </location>
</feature>